<protein>
    <submittedName>
        <fullName evidence="1">Uncharacterized protein</fullName>
    </submittedName>
</protein>
<dbReference type="Proteomes" id="UP000290092">
    <property type="component" value="Unassembled WGS sequence"/>
</dbReference>
<dbReference type="RefSeq" id="WP_114843411.1">
    <property type="nucleotide sequence ID" value="NZ_NXID01000008.1"/>
</dbReference>
<keyword evidence="2" id="KW-1185">Reference proteome</keyword>
<evidence type="ECO:0000313" key="2">
    <source>
        <dbReference type="Proteomes" id="UP000290092"/>
    </source>
</evidence>
<dbReference type="EMBL" id="NXID01000008">
    <property type="protein sequence ID" value="RXK16492.1"/>
    <property type="molecule type" value="Genomic_DNA"/>
</dbReference>
<reference evidence="1 2" key="1">
    <citation type="submission" date="2017-09" db="EMBL/GenBank/DDBJ databases">
        <title>Genomics of the genus Arcobacter.</title>
        <authorList>
            <person name="Perez-Cataluna A."/>
            <person name="Figueras M.J."/>
            <person name="Salas-Masso N."/>
        </authorList>
    </citation>
    <scope>NUCLEOTIDE SEQUENCE [LARGE SCALE GENOMIC DNA]</scope>
    <source>
        <strain evidence="1 2">CECT 7386</strain>
    </source>
</reference>
<organism evidence="1 2">
    <name type="scientific">Malaciobacter mytili LMG 24559</name>
    <dbReference type="NCBI Taxonomy" id="1032238"/>
    <lineage>
        <taxon>Bacteria</taxon>
        <taxon>Pseudomonadati</taxon>
        <taxon>Campylobacterota</taxon>
        <taxon>Epsilonproteobacteria</taxon>
        <taxon>Campylobacterales</taxon>
        <taxon>Arcobacteraceae</taxon>
        <taxon>Malaciobacter</taxon>
    </lineage>
</organism>
<name>A0AAX2AHJ3_9BACT</name>
<accession>A0AAX2AHJ3</accession>
<evidence type="ECO:0000313" key="1">
    <source>
        <dbReference type="EMBL" id="RXK16492.1"/>
    </source>
</evidence>
<proteinExistence type="predicted"/>
<comment type="caution">
    <text evidence="1">The sequence shown here is derived from an EMBL/GenBank/DDBJ whole genome shotgun (WGS) entry which is preliminary data.</text>
</comment>
<dbReference type="AlphaFoldDB" id="A0AAX2AHJ3"/>
<sequence length="166" mass="18807">MTYENLCDEINSDKTGLAKGYAIKFLQDMICYVRNSKNKFDDLINNDLKLFKSIEAEILERKKPQDGDFVEYSEGKFARISRIHQDGNIQLSNKIGVYVSEGGYSEASGCTYDSEIVDIERTRLVLKNLTPTSKTMIGCCWTFSEGISGANRGVNYNIKFKVWLLG</sequence>
<gene>
    <name evidence="1" type="ORF">CP985_03200</name>
</gene>